<dbReference type="AlphaFoldDB" id="A0A1I5F569"/>
<dbReference type="NCBIfam" id="TIGR02971">
    <property type="entry name" value="heterocyst_DevB"/>
    <property type="match status" value="1"/>
</dbReference>
<keyword evidence="7" id="KW-1185">Reference proteome</keyword>
<dbReference type="Gene3D" id="2.40.50.100">
    <property type="match status" value="1"/>
</dbReference>
<evidence type="ECO:0000313" key="6">
    <source>
        <dbReference type="EMBL" id="SFO18820.1"/>
    </source>
</evidence>
<dbReference type="EMBL" id="FOVP01000018">
    <property type="protein sequence ID" value="SFO18820.1"/>
    <property type="molecule type" value="Genomic_DNA"/>
</dbReference>
<evidence type="ECO:0000313" key="7">
    <source>
        <dbReference type="Proteomes" id="UP000198599"/>
    </source>
</evidence>
<dbReference type="PANTHER" id="PTHR32347">
    <property type="entry name" value="EFFLUX SYSTEM COMPONENT YKNX-RELATED"/>
    <property type="match status" value="1"/>
</dbReference>
<evidence type="ECO:0000256" key="5">
    <source>
        <dbReference type="SAM" id="Phobius"/>
    </source>
</evidence>
<feature type="region of interest" description="Disordered" evidence="4">
    <location>
        <begin position="1"/>
        <end position="33"/>
    </location>
</feature>
<evidence type="ECO:0000256" key="1">
    <source>
        <dbReference type="ARBA" id="ARBA00004196"/>
    </source>
</evidence>
<dbReference type="Gene3D" id="1.10.287.470">
    <property type="entry name" value="Helix hairpin bin"/>
    <property type="match status" value="1"/>
</dbReference>
<evidence type="ECO:0000256" key="2">
    <source>
        <dbReference type="ARBA" id="ARBA00023054"/>
    </source>
</evidence>
<feature type="transmembrane region" description="Helical" evidence="5">
    <location>
        <begin position="38"/>
        <end position="58"/>
    </location>
</feature>
<feature type="coiled-coil region" evidence="3">
    <location>
        <begin position="184"/>
        <end position="211"/>
    </location>
</feature>
<feature type="coiled-coil region" evidence="3">
    <location>
        <begin position="250"/>
        <end position="284"/>
    </location>
</feature>
<reference evidence="7" key="1">
    <citation type="submission" date="2016-10" db="EMBL/GenBank/DDBJ databases">
        <authorList>
            <person name="Varghese N."/>
            <person name="Submissions S."/>
        </authorList>
    </citation>
    <scope>NUCLEOTIDE SEQUENCE [LARGE SCALE GENOMIC DNA]</scope>
    <source>
        <strain evidence="7">DSM 28463</strain>
    </source>
</reference>
<name>A0A1I5F569_9RHOB</name>
<keyword evidence="5" id="KW-0812">Transmembrane</keyword>
<dbReference type="STRING" id="1005928.SAMN04487859_11873"/>
<gene>
    <name evidence="6" type="ORF">SAMN04487859_11873</name>
</gene>
<keyword evidence="2 3" id="KW-0175">Coiled coil</keyword>
<keyword evidence="5" id="KW-0472">Membrane</keyword>
<keyword evidence="5" id="KW-1133">Transmembrane helix</keyword>
<evidence type="ECO:0000256" key="4">
    <source>
        <dbReference type="SAM" id="MobiDB-lite"/>
    </source>
</evidence>
<proteinExistence type="predicted"/>
<dbReference type="Gene3D" id="2.40.30.170">
    <property type="match status" value="1"/>
</dbReference>
<dbReference type="SUPFAM" id="SSF111369">
    <property type="entry name" value="HlyD-like secretion proteins"/>
    <property type="match status" value="2"/>
</dbReference>
<dbReference type="PANTHER" id="PTHR32347:SF27">
    <property type="entry name" value="RND EFFLUX PUMP MEMBRANE FUSION PROTEIN BARREL-SANDWICH DOMAIN-CONTAINING PROTEIN"/>
    <property type="match status" value="1"/>
</dbReference>
<evidence type="ECO:0000256" key="3">
    <source>
        <dbReference type="SAM" id="Coils"/>
    </source>
</evidence>
<comment type="subcellular location">
    <subcellularLocation>
        <location evidence="1">Cell envelope</location>
    </subcellularLocation>
</comment>
<dbReference type="OrthoDB" id="264111at2"/>
<organism evidence="6 7">
    <name type="scientific">Roseovarius lutimaris</name>
    <dbReference type="NCBI Taxonomy" id="1005928"/>
    <lineage>
        <taxon>Bacteria</taxon>
        <taxon>Pseudomonadati</taxon>
        <taxon>Pseudomonadota</taxon>
        <taxon>Alphaproteobacteria</taxon>
        <taxon>Rhodobacterales</taxon>
        <taxon>Roseobacteraceae</taxon>
        <taxon>Roseovarius</taxon>
    </lineage>
</organism>
<dbReference type="InterPro" id="IPR014315">
    <property type="entry name" value="ABC_heterocyst_DevB"/>
</dbReference>
<dbReference type="GO" id="GO:0030313">
    <property type="term" value="C:cell envelope"/>
    <property type="evidence" value="ECO:0007669"/>
    <property type="project" value="UniProtKB-SubCell"/>
</dbReference>
<accession>A0A1I5F569</accession>
<dbReference type="InterPro" id="IPR050465">
    <property type="entry name" value="UPF0194_transport"/>
</dbReference>
<sequence>MAMTSDPADKTPALPLEDNGLASTTPDQSPRKTGRSRLLLIPLLMLTLFTGAVIGMYFQPPGLKVFFRATGLEPGAGTNTPIAVAIQQVTTQQQVAVVSDGDVVALGRIIPRGDIISVATPSGAGDARIAEIRVAEGDEVEANEILAVLDNLPQLQSAISSAEATLRVRQATLTQTRASNRASLAEAQASLERAEATATAARADLARMTSLFERGVTTRAQFDQIVATATEAERDVERARATLSRYATGSETIQADIAVAEANLDAARADLARARQDLERAYVRAPDRGRVLDIKVRAGERPPSDGIIDLGDTSQMTVEAEVYQTMIGRVTIGDPVSVSAKALSQPLTGIVSAIGLKIGRQSITSDDPASNTDARVVDVIVVLDAASSEQARNLTNLEAIVRIDAGRSQ</sequence>
<dbReference type="Proteomes" id="UP000198599">
    <property type="component" value="Unassembled WGS sequence"/>
</dbReference>
<protein>
    <submittedName>
        <fullName evidence="6">HlyD family secretion protein</fullName>
    </submittedName>
</protein>